<dbReference type="PROSITE" id="PS50075">
    <property type="entry name" value="CARRIER"/>
    <property type="match status" value="2"/>
</dbReference>
<dbReference type="SUPFAM" id="SSF53901">
    <property type="entry name" value="Thiolase-like"/>
    <property type="match status" value="2"/>
</dbReference>
<evidence type="ECO:0000259" key="8">
    <source>
        <dbReference type="PROSITE" id="PS50075"/>
    </source>
</evidence>
<evidence type="ECO:0008006" key="12">
    <source>
        <dbReference type="Google" id="ProtNLM"/>
    </source>
</evidence>
<dbReference type="PANTHER" id="PTHR43775">
    <property type="entry name" value="FATTY ACID SYNTHASE"/>
    <property type="match status" value="1"/>
</dbReference>
<dbReference type="EMBL" id="BAAARW010000003">
    <property type="protein sequence ID" value="GAA2404733.1"/>
    <property type="molecule type" value="Genomic_DNA"/>
</dbReference>
<dbReference type="SUPFAM" id="SSF51735">
    <property type="entry name" value="NAD(P)-binding Rossmann-fold domains"/>
    <property type="match status" value="4"/>
</dbReference>
<dbReference type="Gene3D" id="3.30.70.3290">
    <property type="match status" value="2"/>
</dbReference>
<feature type="domain" description="Carrier" evidence="8">
    <location>
        <begin position="1394"/>
        <end position="1469"/>
    </location>
</feature>
<dbReference type="Pfam" id="PF00698">
    <property type="entry name" value="Acyl_transf_1"/>
    <property type="match status" value="2"/>
</dbReference>
<dbReference type="SMART" id="SM00827">
    <property type="entry name" value="PKS_AT"/>
    <property type="match status" value="2"/>
</dbReference>
<dbReference type="InterPro" id="IPR020806">
    <property type="entry name" value="PKS_PP-bd"/>
</dbReference>
<dbReference type="Pfam" id="PF16197">
    <property type="entry name" value="KAsynt_C_assoc"/>
    <property type="match status" value="2"/>
</dbReference>
<evidence type="ECO:0000313" key="11">
    <source>
        <dbReference type="Proteomes" id="UP001501231"/>
    </source>
</evidence>
<name>A0ABP5VNM9_9ACTN</name>
<dbReference type="InterPro" id="IPR050091">
    <property type="entry name" value="PKS_NRPS_Biosynth_Enz"/>
</dbReference>
<dbReference type="SUPFAM" id="SSF47336">
    <property type="entry name" value="ACP-like"/>
    <property type="match status" value="2"/>
</dbReference>
<feature type="domain" description="Carrier" evidence="8">
    <location>
        <begin position="2846"/>
        <end position="2921"/>
    </location>
</feature>
<dbReference type="RefSeq" id="WP_344587321.1">
    <property type="nucleotide sequence ID" value="NZ_BAAARW010000003.1"/>
</dbReference>
<dbReference type="SMART" id="SM00825">
    <property type="entry name" value="PKS_KS"/>
    <property type="match status" value="2"/>
</dbReference>
<dbReference type="PANTHER" id="PTHR43775:SF51">
    <property type="entry name" value="INACTIVE PHENOLPHTHIOCEROL SYNTHESIS POLYKETIDE SYNTHASE TYPE I PKS1-RELATED"/>
    <property type="match status" value="1"/>
</dbReference>
<evidence type="ECO:0000256" key="5">
    <source>
        <dbReference type="ARBA" id="ARBA00023194"/>
    </source>
</evidence>
<dbReference type="SUPFAM" id="SSF52151">
    <property type="entry name" value="FabD/lysophospholipase-like"/>
    <property type="match status" value="2"/>
</dbReference>
<protein>
    <recommendedName>
        <fullName evidence="12">SDR family NAD(P)-dependent oxidoreductase</fullName>
    </recommendedName>
</protein>
<keyword evidence="5" id="KW-0045">Antibiotic biosynthesis</keyword>
<keyword evidence="6" id="KW-0511">Multifunctional enzyme</keyword>
<dbReference type="InterPro" id="IPR014030">
    <property type="entry name" value="Ketoacyl_synth_N"/>
</dbReference>
<gene>
    <name evidence="10" type="ORF">GCM10010191_10580</name>
</gene>
<dbReference type="InterPro" id="IPR036736">
    <property type="entry name" value="ACP-like_sf"/>
</dbReference>
<dbReference type="InterPro" id="IPR009081">
    <property type="entry name" value="PP-bd_ACP"/>
</dbReference>
<accession>A0ABP5VNM9</accession>
<dbReference type="InterPro" id="IPR001227">
    <property type="entry name" value="Ac_transferase_dom_sf"/>
</dbReference>
<keyword evidence="2" id="KW-0596">Phosphopantetheine</keyword>
<proteinExistence type="predicted"/>
<keyword evidence="3" id="KW-0597">Phosphoprotein</keyword>
<dbReference type="SMART" id="SM00823">
    <property type="entry name" value="PKS_PP"/>
    <property type="match status" value="2"/>
</dbReference>
<dbReference type="SMART" id="SM01294">
    <property type="entry name" value="PKS_PP_betabranch"/>
    <property type="match status" value="2"/>
</dbReference>
<dbReference type="Pfam" id="PF08990">
    <property type="entry name" value="Docking"/>
    <property type="match status" value="1"/>
</dbReference>
<keyword evidence="11" id="KW-1185">Reference proteome</keyword>
<dbReference type="SMART" id="SM00822">
    <property type="entry name" value="PKS_KR"/>
    <property type="match status" value="2"/>
</dbReference>
<comment type="cofactor">
    <cofactor evidence="1">
        <name>pantetheine 4'-phosphate</name>
        <dbReference type="ChEBI" id="CHEBI:47942"/>
    </cofactor>
</comment>
<dbReference type="Pfam" id="PF00550">
    <property type="entry name" value="PP-binding"/>
    <property type="match status" value="2"/>
</dbReference>
<dbReference type="Gene3D" id="1.10.1200.10">
    <property type="entry name" value="ACP-like"/>
    <property type="match status" value="2"/>
</dbReference>
<comment type="caution">
    <text evidence="10">The sequence shown here is derived from an EMBL/GenBank/DDBJ whole genome shotgun (WGS) entry which is preliminary data.</text>
</comment>
<dbReference type="Gene3D" id="3.40.50.720">
    <property type="entry name" value="NAD(P)-binding Rossmann-like Domain"/>
    <property type="match status" value="2"/>
</dbReference>
<dbReference type="CDD" id="cd08952">
    <property type="entry name" value="KR_1_SDR_x"/>
    <property type="match status" value="1"/>
</dbReference>
<evidence type="ECO:0000256" key="4">
    <source>
        <dbReference type="ARBA" id="ARBA00022679"/>
    </source>
</evidence>
<keyword evidence="7" id="KW-0012">Acyltransferase</keyword>
<dbReference type="PROSITE" id="PS52004">
    <property type="entry name" value="KS3_2"/>
    <property type="match status" value="2"/>
</dbReference>
<feature type="domain" description="Ketosynthase family 3 (KS3)" evidence="9">
    <location>
        <begin position="34"/>
        <end position="459"/>
    </location>
</feature>
<dbReference type="Pfam" id="PF22953">
    <property type="entry name" value="SpnB_Rossmann"/>
    <property type="match status" value="1"/>
</dbReference>
<dbReference type="InterPro" id="IPR015083">
    <property type="entry name" value="NorB/c/GfsB-D-like_docking"/>
</dbReference>
<dbReference type="InterPro" id="IPR013968">
    <property type="entry name" value="PKS_KR"/>
</dbReference>
<dbReference type="Pfam" id="PF08659">
    <property type="entry name" value="KR"/>
    <property type="match status" value="2"/>
</dbReference>
<dbReference type="CDD" id="cd08956">
    <property type="entry name" value="KR_3_FAS_SDR_x"/>
    <property type="match status" value="1"/>
</dbReference>
<dbReference type="Gene3D" id="3.40.47.10">
    <property type="match status" value="2"/>
</dbReference>
<evidence type="ECO:0000256" key="6">
    <source>
        <dbReference type="ARBA" id="ARBA00023268"/>
    </source>
</evidence>
<dbReference type="PROSITE" id="PS00606">
    <property type="entry name" value="KS3_1"/>
    <property type="match status" value="2"/>
</dbReference>
<dbReference type="InterPro" id="IPR016039">
    <property type="entry name" value="Thiolase-like"/>
</dbReference>
<dbReference type="InterPro" id="IPR014031">
    <property type="entry name" value="Ketoacyl_synth_C"/>
</dbReference>
<dbReference type="InterPro" id="IPR020841">
    <property type="entry name" value="PKS_Beta-ketoAc_synthase_dom"/>
</dbReference>
<organism evidence="10 11">
    <name type="scientific">Actinomadura vinacea</name>
    <dbReference type="NCBI Taxonomy" id="115336"/>
    <lineage>
        <taxon>Bacteria</taxon>
        <taxon>Bacillati</taxon>
        <taxon>Actinomycetota</taxon>
        <taxon>Actinomycetes</taxon>
        <taxon>Streptosporangiales</taxon>
        <taxon>Thermomonosporaceae</taxon>
        <taxon>Actinomadura</taxon>
    </lineage>
</organism>
<dbReference type="InterPro" id="IPR036291">
    <property type="entry name" value="NAD(P)-bd_dom_sf"/>
</dbReference>
<evidence type="ECO:0000256" key="3">
    <source>
        <dbReference type="ARBA" id="ARBA00022553"/>
    </source>
</evidence>
<sequence>MSTDERKLREYLTRVMGELDQTERRLRAAEARNSEPIAIVGMACRFPGGVRSPEDLWRLVASGEDAIGELPVNRGWDLDGIHDPEPGGDATTYVKVGGFLEGATDFDPEFFEISPREAVAMDPQQRLLLEVSWEAFERAGIDPLSLRGSQTGVFAGLSHQGYSAQAGEPPEELRGYLVTGEAASVASGRVAYSLGLEGPAVTVDTACSSSLVALHLAVQALRSDECSLALAGGVTVMAGPDGFVEFSRQRALSADGRCKAFAESADGFGAAEGIGLLVVERLADARRLGHPVLAVLRGSAINQDGASNGLTAPNGPSQERVIRAALANARLTAGDIDAVEAHGTGTALGDPIEAGALLATYGRDRSGAPLRLGSVKSNIGHTQAAAGAAGVIKMVMALRHGSLPRSLHADEPSSHIDWPAGNVRLLTEPVSWPRSERPRRAGVSSFGISGTNAHVILEQPPAEVCAGRQPATPSGDGVVPVPVVLSAKTAEALRAHAAQLAGHLAVADPEPGLADLGFSLATTRSTFAHRSVVLAEDHAGLARGLAAVAGAEPAAEVVSDTAGGEAGAPVFVFPGQGSQWAGMAADLLDSNRVFADRLAECDAALASLVDWSVVDVLRARDPLERVEVLQTALWAVMVSLAEVWRSYGVEPAAVVGHSQGEIAAACVAGALTLADGARIVVTRARAIARRLSGHGGMVSVALPADATADRVQAWDGRLSVASVNGPASTVIAGDTEALDEFVRGCDADGVQTRRIAVDYASHSAQVDAISGELSGAMAGITAAEGEIPFHSTVTGERFDTTGLDAGYWCTNLRSTVRFEPAIRGLLAAGHRRFVEISPHPVLLPALADTFDDAGVEATALATLRRDRDGTRQLLTALAQAHTRGLPVDWRRHFTEARRVDLPTYPFQRRSFRLPSGGPRRPDLLFRLDWTPAPAGERTADWAVLGDDGFAVLPALREAGAYPRSYPDLPALRAAVDAGAAAPELVVYSPATGGRTELEATAGLLAVVQDWLADDRFGGSRLVVLTGRAVEAAPGEGVDDLAGAALWGLVRSAQAAQPGRFVLVDLDADAVAAVPRTVPAAVSAGEPQLAIRRGEALMPRLAPAAKAPAPRWDAEGTVLITGGTGVLGANVARHLVAEHGVRHLVLVGRRGDSAEGAPELAAELAGMGAGVTIEACDASDRSALAAVLARIPSGRPLTGVVHAAGTLADAAVESLTREDLETVFTAKVDAARHLHDLAGDVSAFVLFSSASGTLGSAAQGNYAAANAFLDALAAQRRSRGLPAVSLAWGLWDERSGLTGTLDDADLRRMARLGLRPLSTADGLALFDAALGADRALSVPIRWDRAALREQAEAGVLPAVLRNLAGPSDPSTEDVTAPKAPAADRFAALPEAERERALLDLVRGHVAVVLGHSAPDAIAAGKPFKELGLDSLTAVELRNRLNAATGLRLPATLIFDEPNPAALARFVHAELFGAAGAEAVAPASAVDDDPVVVVGIGCRFPGGAGSAEQLWDLLAEGRDAIGPFPLDRGWDVAGLFDPVPGTAGKSYVREGGFLYQAAEFDPGFFGISPREAVAMDPQQRLLLEVVWEAVERAGIDPLSLRGSATGVFVGSTHGGYGGEWSPASPDGDGYRLTGIASSVTSGRVAYTLGLEGPAVTVDTACSSSLVALHWAVSALRSGECSMALAGGVTVMSSPEGFVEFSRQRGLAPDGRVKAFAGAADGTAWGEGAGIVVLERLSDARRHRHRVLGVVRGTAVNQDGASNGMTAPSGSSQRRVIGAALAGAGLAADEVDAVEAHGTGTTLGDPIEAQALLATYGRDRSEPLWIGSLKSNIGHAQAAAGAAGLIKMLLALRHGLLPRTLHVDAPTPNVDWSAGNVRLLTEPVSWPRSERPRRAGVSAFGISGTNAHVIIEEAPEIIEAATDEAPPEQAPDPAVVPWVLSAATPEGLPEQAQRLADHLEGQPSGLTEVGFSLATTRAALPHRAVVPVKGHAEALDQLRALARGEAVPGVVQGKARDGGPVAVLFAGQGTQRPGMGRGLYERFAVFAEALDDACGFLDAELGFSLREAMFADDDPRLNGTGLAQPALFALEVALFRLLESWGVTPDFLLGHSIGELAAAHVAGVFSLSDACRLVAARGRLMQALPEGGAMVAVRADPDEVARSLGDRDRVSVAAVNGPASVVISGDGDAVTEIAERWRARGHKTTRLNVSHAFHSPRMDPMLDEFHQVAQGLAYRPPRIPLVSNVTGRPATDEVCSPRYWVDQVRQAVRFADGVRALRERGVQRFVEAGPDGTLSAMATDTLGRDAVTVPLLRKNRDEQLSVCGAVARLHVDGAEVDWRRFFPATTWVDLPTSAFQRARYWLRNDSRPRGSTADGRRYRVDWEPLPADPAPALTGTWLLVVPADAEAVGDTEAVVDALSRHGAKALTVRAADRSALAPRIGEVPGIDGVVSLLGDDLAATLSLVQALGDAEVSAPLWCLTCGAVSVGDPVDPSQAQVWGLGRVAALEHPDRWGGLIDLPQALDPAALSRLCGLLAGGHGEDQLAIRPTGVFARRLVPAPDRSADAQRWRPRGTVLITGGTGGLGAHVARWAAREGAEHLLLISRRGRAADGAGRLAAELADLGAEVTIAACDVTDRDALAGLLAEVPAEHPLTAVVHAAGIADGGALAETSPADLAAQTAAKVLGARHLDELTEQAGLSAFVLFSSVAAAWGSAGQGGYAAANCYLDALAELRRARGLAATSIAWGPWDGEGMAAGPAAQERMRQLGLPVMAPESAIQELRRALDGDDTAVVVADVDWARFERVFTMTRPSPLLRALSVGAPEPQATADSAEPALRKRLSGLPEAERIRAVLDAVRSAAAVVLGHPDSADVPEDRTFSEVGFDSLTAVELRDRLDLETGLALPATLVFDYPTPAAMAEYLCADLDVGGTPVSLLAELDRLEESLTASVSDEATRVLAEKRLRVLLRKLREGAVPDEAADAGESVTLNSASDEEMFELLDKEFGIS</sequence>
<evidence type="ECO:0000256" key="1">
    <source>
        <dbReference type="ARBA" id="ARBA00001957"/>
    </source>
</evidence>
<dbReference type="Gene3D" id="3.40.366.10">
    <property type="entry name" value="Malonyl-Coenzyme A Acyl Carrier Protein, domain 2"/>
    <property type="match status" value="2"/>
</dbReference>
<dbReference type="CDD" id="cd00833">
    <property type="entry name" value="PKS"/>
    <property type="match status" value="2"/>
</dbReference>
<dbReference type="InterPro" id="IPR057326">
    <property type="entry name" value="KR_dom"/>
</dbReference>
<dbReference type="Pfam" id="PF00109">
    <property type="entry name" value="ketoacyl-synt"/>
    <property type="match status" value="2"/>
</dbReference>
<dbReference type="InterPro" id="IPR016036">
    <property type="entry name" value="Malonyl_transacylase_ACP-bd"/>
</dbReference>
<reference evidence="11" key="1">
    <citation type="journal article" date="2019" name="Int. J. Syst. Evol. Microbiol.">
        <title>The Global Catalogue of Microorganisms (GCM) 10K type strain sequencing project: providing services to taxonomists for standard genome sequencing and annotation.</title>
        <authorList>
            <consortium name="The Broad Institute Genomics Platform"/>
            <consortium name="The Broad Institute Genome Sequencing Center for Infectious Disease"/>
            <person name="Wu L."/>
            <person name="Ma J."/>
        </authorList>
    </citation>
    <scope>NUCLEOTIDE SEQUENCE [LARGE SCALE GENOMIC DNA]</scope>
    <source>
        <strain evidence="11">JCM 3325</strain>
    </source>
</reference>
<dbReference type="Proteomes" id="UP001501231">
    <property type="component" value="Unassembled WGS sequence"/>
</dbReference>
<evidence type="ECO:0000256" key="7">
    <source>
        <dbReference type="ARBA" id="ARBA00023315"/>
    </source>
</evidence>
<evidence type="ECO:0000313" key="10">
    <source>
        <dbReference type="EMBL" id="GAA2404733.1"/>
    </source>
</evidence>
<dbReference type="InterPro" id="IPR032821">
    <property type="entry name" value="PKS_assoc"/>
</dbReference>
<dbReference type="SUPFAM" id="SSF55048">
    <property type="entry name" value="Probable ACP-binding domain of malonyl-CoA ACP transacylase"/>
    <property type="match status" value="2"/>
</dbReference>
<dbReference type="InterPro" id="IPR014043">
    <property type="entry name" value="Acyl_transferase_dom"/>
</dbReference>
<feature type="domain" description="Ketosynthase family 3 (KS3)" evidence="9">
    <location>
        <begin position="1486"/>
        <end position="1910"/>
    </location>
</feature>
<dbReference type="InterPro" id="IPR055123">
    <property type="entry name" value="SpnB-like_Rossmann"/>
</dbReference>
<dbReference type="InterPro" id="IPR018201">
    <property type="entry name" value="Ketoacyl_synth_AS"/>
</dbReference>
<evidence type="ECO:0000259" key="9">
    <source>
        <dbReference type="PROSITE" id="PS52004"/>
    </source>
</evidence>
<dbReference type="PROSITE" id="PS00012">
    <property type="entry name" value="PHOSPHOPANTETHEINE"/>
    <property type="match status" value="2"/>
</dbReference>
<dbReference type="InterPro" id="IPR016035">
    <property type="entry name" value="Acyl_Trfase/lysoPLipase"/>
</dbReference>
<dbReference type="Pfam" id="PF02801">
    <property type="entry name" value="Ketoacyl-synt_C"/>
    <property type="match status" value="2"/>
</dbReference>
<dbReference type="InterPro" id="IPR006162">
    <property type="entry name" value="Ppantetheine_attach_site"/>
</dbReference>
<evidence type="ECO:0000256" key="2">
    <source>
        <dbReference type="ARBA" id="ARBA00022450"/>
    </source>
</evidence>
<keyword evidence="4" id="KW-0808">Transferase</keyword>